<reference evidence="1 2" key="1">
    <citation type="submission" date="2021-03" db="EMBL/GenBank/DDBJ databases">
        <title>Five novel Rahnella species.</title>
        <authorList>
            <person name="Brady C."/>
            <person name="Asselin J."/>
            <person name="Beer S."/>
            <person name="Bruberg M.B."/>
            <person name="Crampton B."/>
            <person name="Venter S."/>
            <person name="Arnold D."/>
            <person name="Denman S."/>
        </authorList>
    </citation>
    <scope>NUCLEOTIDE SEQUENCE [LARGE SCALE GENOMIC DNA]</scope>
    <source>
        <strain evidence="1 2">FRB 231</strain>
    </source>
</reference>
<dbReference type="NCBIfam" id="TIGR02743">
    <property type="entry name" value="TraW"/>
    <property type="match status" value="1"/>
</dbReference>
<dbReference type="NCBIfam" id="NF010298">
    <property type="entry name" value="PRK13738.1"/>
    <property type="match status" value="1"/>
</dbReference>
<name>A0ABS6LCZ6_9GAMM</name>
<comment type="caution">
    <text evidence="1">The sequence shown here is derived from an EMBL/GenBank/DDBJ whole genome shotgun (WGS) entry which is preliminary data.</text>
</comment>
<protein>
    <submittedName>
        <fullName evidence="1">Type-F conjugative transfer system protein TraW</fullName>
    </submittedName>
</protein>
<keyword evidence="2" id="KW-1185">Reference proteome</keyword>
<evidence type="ECO:0000313" key="1">
    <source>
        <dbReference type="EMBL" id="MBU9844808.1"/>
    </source>
</evidence>
<dbReference type="EMBL" id="JAFMOY010000117">
    <property type="protein sequence ID" value="MBU9844808.1"/>
    <property type="molecule type" value="Genomic_DNA"/>
</dbReference>
<organism evidence="1 2">
    <name type="scientific">Rahnella ecdela</name>
    <dbReference type="NCBI Taxonomy" id="2816250"/>
    <lineage>
        <taxon>Bacteria</taxon>
        <taxon>Pseudomonadati</taxon>
        <taxon>Pseudomonadota</taxon>
        <taxon>Gammaproteobacteria</taxon>
        <taxon>Enterobacterales</taxon>
        <taxon>Yersiniaceae</taxon>
        <taxon>Rahnella</taxon>
    </lineage>
</organism>
<sequence length="210" mass="23976">MKMSVGWLSLCLLCQGSTAGDLGTWGDVYPVAEKDMLNLIIERIEQLEHSAGWPKLRESFFHRVIDHSERPSPVRGINRTRQYASRYFDPSVRIAADLKDQQGRIFARQGEVINPLKFVPFMQTLYFINGDDPLQVAWMKRQQPKTVQVKIILVRGDIPKTSVALDSRIYFDQNGKLCERFGITEVPTRITPVPGGERLYIEAVPAERQS</sequence>
<evidence type="ECO:0000313" key="2">
    <source>
        <dbReference type="Proteomes" id="UP000739284"/>
    </source>
</evidence>
<proteinExistence type="predicted"/>
<dbReference type="InterPro" id="IPR014114">
    <property type="entry name" value="TraW"/>
</dbReference>
<accession>A0ABS6LCZ6</accession>
<dbReference type="RefSeq" id="WP_217148617.1">
    <property type="nucleotide sequence ID" value="NZ_JAFMOY010000117.1"/>
</dbReference>
<dbReference type="Proteomes" id="UP000739284">
    <property type="component" value="Unassembled WGS sequence"/>
</dbReference>
<gene>
    <name evidence="1" type="primary">traW</name>
    <name evidence="1" type="ORF">J1784_07270</name>
</gene>